<dbReference type="InterPro" id="IPR018247">
    <property type="entry name" value="EF_Hand_1_Ca_BS"/>
</dbReference>
<dbReference type="InterPro" id="IPR002048">
    <property type="entry name" value="EF_hand_dom"/>
</dbReference>
<dbReference type="Gene3D" id="1.10.238.10">
    <property type="entry name" value="EF-hand"/>
    <property type="match status" value="1"/>
</dbReference>
<keyword evidence="3" id="KW-1185">Reference proteome</keyword>
<evidence type="ECO:0000259" key="1">
    <source>
        <dbReference type="PROSITE" id="PS50222"/>
    </source>
</evidence>
<gene>
    <name evidence="2" type="ORF">SSOG_06256</name>
</gene>
<dbReference type="Proteomes" id="UP000003963">
    <property type="component" value="Unassembled WGS sequence"/>
</dbReference>
<dbReference type="SUPFAM" id="SSF47473">
    <property type="entry name" value="EF-hand"/>
    <property type="match status" value="1"/>
</dbReference>
<sequence length="105" mass="11657">WRELQTALDTDGDGRVSAREYATAVPSLAGPSLIRVAEVLFDATDRDGDQYIDADEYRTLFRTAFHRDTAGTDRTCSRGAFIGDFLSFMSGRRRSTAYDPLLAQA</sequence>
<reference evidence="2 3" key="1">
    <citation type="submission" date="2009-02" db="EMBL/GenBank/DDBJ databases">
        <title>Annotation of Streptomyces hygroscopicus strain ATCC 53653.</title>
        <authorList>
            <consortium name="The Broad Institute Genome Sequencing Platform"/>
            <consortium name="Broad Institute Microbial Sequencing Center"/>
            <person name="Fischbach M."/>
            <person name="Godfrey P."/>
            <person name="Ward D."/>
            <person name="Young S."/>
            <person name="Zeng Q."/>
            <person name="Koehrsen M."/>
            <person name="Alvarado L."/>
            <person name="Berlin A.M."/>
            <person name="Bochicchio J."/>
            <person name="Borenstein D."/>
            <person name="Chapman S.B."/>
            <person name="Chen Z."/>
            <person name="Engels R."/>
            <person name="Freedman E."/>
            <person name="Gellesch M."/>
            <person name="Goldberg J."/>
            <person name="Griggs A."/>
            <person name="Gujja S."/>
            <person name="Heilman E.R."/>
            <person name="Heiman D.I."/>
            <person name="Hepburn T.A."/>
            <person name="Howarth C."/>
            <person name="Jen D."/>
            <person name="Larson L."/>
            <person name="Lewis B."/>
            <person name="Mehta T."/>
            <person name="Park D."/>
            <person name="Pearson M."/>
            <person name="Richards J."/>
            <person name="Roberts A."/>
            <person name="Saif S."/>
            <person name="Shea T.D."/>
            <person name="Shenoy N."/>
            <person name="Sisk P."/>
            <person name="Stolte C."/>
            <person name="Sykes S.N."/>
            <person name="Thomson T."/>
            <person name="Walk T."/>
            <person name="White J."/>
            <person name="Yandava C."/>
            <person name="Straight P."/>
            <person name="Clardy J."/>
            <person name="Hung D."/>
            <person name="Kolter R."/>
            <person name="Mekalanos J."/>
            <person name="Walker S."/>
            <person name="Walsh C.T."/>
            <person name="Wieland-Brown L.C."/>
            <person name="Haas B."/>
            <person name="Nusbaum C."/>
            <person name="Birren B."/>
        </authorList>
    </citation>
    <scope>NUCLEOTIDE SEQUENCE [LARGE SCALE GENOMIC DNA]</scope>
    <source>
        <strain evidence="2 3">ATCC 53653</strain>
    </source>
</reference>
<feature type="domain" description="EF-hand" evidence="1">
    <location>
        <begin position="32"/>
        <end position="67"/>
    </location>
</feature>
<feature type="domain" description="EF-hand" evidence="1">
    <location>
        <begin position="1"/>
        <end position="31"/>
    </location>
</feature>
<dbReference type="CDD" id="cd00051">
    <property type="entry name" value="EFh"/>
    <property type="match status" value="1"/>
</dbReference>
<dbReference type="Pfam" id="PF13202">
    <property type="entry name" value="EF-hand_5"/>
    <property type="match status" value="2"/>
</dbReference>
<dbReference type="EMBL" id="GG657754">
    <property type="protein sequence ID" value="EFL26542.1"/>
    <property type="molecule type" value="Genomic_DNA"/>
</dbReference>
<dbReference type="PROSITE" id="PS00018">
    <property type="entry name" value="EF_HAND_1"/>
    <property type="match status" value="2"/>
</dbReference>
<dbReference type="HOGENOM" id="CLU_2242420_0_0_11"/>
<evidence type="ECO:0000313" key="2">
    <source>
        <dbReference type="EMBL" id="EFL26542.1"/>
    </source>
</evidence>
<protein>
    <submittedName>
        <fullName evidence="2">Putative EF hand</fullName>
    </submittedName>
</protein>
<dbReference type="InterPro" id="IPR011992">
    <property type="entry name" value="EF-hand-dom_pair"/>
</dbReference>
<dbReference type="AlphaFoldDB" id="D9WW86"/>
<dbReference type="SMART" id="SM00054">
    <property type="entry name" value="EFh"/>
    <property type="match status" value="2"/>
</dbReference>
<dbReference type="GO" id="GO:0005509">
    <property type="term" value="F:calcium ion binding"/>
    <property type="evidence" value="ECO:0007669"/>
    <property type="project" value="InterPro"/>
</dbReference>
<organism evidence="2 3">
    <name type="scientific">Streptomyces himastatinicus ATCC 53653</name>
    <dbReference type="NCBI Taxonomy" id="457427"/>
    <lineage>
        <taxon>Bacteria</taxon>
        <taxon>Bacillati</taxon>
        <taxon>Actinomycetota</taxon>
        <taxon>Actinomycetes</taxon>
        <taxon>Kitasatosporales</taxon>
        <taxon>Streptomycetaceae</taxon>
        <taxon>Streptomyces</taxon>
        <taxon>Streptomyces violaceusniger group</taxon>
    </lineage>
</organism>
<accession>D9WW86</accession>
<evidence type="ECO:0000313" key="3">
    <source>
        <dbReference type="Proteomes" id="UP000003963"/>
    </source>
</evidence>
<proteinExistence type="predicted"/>
<feature type="non-terminal residue" evidence="2">
    <location>
        <position position="1"/>
    </location>
</feature>
<name>D9WW86_9ACTN</name>
<dbReference type="PROSITE" id="PS50222">
    <property type="entry name" value="EF_HAND_2"/>
    <property type="match status" value="2"/>
</dbReference>